<dbReference type="PROSITE" id="PS50076">
    <property type="entry name" value="DNAJ_2"/>
    <property type="match status" value="1"/>
</dbReference>
<dbReference type="SUPFAM" id="SSF46565">
    <property type="entry name" value="Chaperone J-domain"/>
    <property type="match status" value="1"/>
</dbReference>
<dbReference type="InterPro" id="IPR001623">
    <property type="entry name" value="DnaJ_domain"/>
</dbReference>
<proteinExistence type="predicted"/>
<dbReference type="PANTHER" id="PTHR44313:SF1">
    <property type="entry name" value="DNAJ HOMOLOG SUBFAMILY C MEMBER 17"/>
    <property type="match status" value="1"/>
</dbReference>
<evidence type="ECO:0000256" key="1">
    <source>
        <dbReference type="ARBA" id="ARBA00004123"/>
    </source>
</evidence>
<keyword evidence="4" id="KW-0143">Chaperone</keyword>
<keyword evidence="9" id="KW-1185">Reference proteome</keyword>
<dbReference type="Gene3D" id="3.30.70.330">
    <property type="match status" value="1"/>
</dbReference>
<dbReference type="PANTHER" id="PTHR44313">
    <property type="entry name" value="DNAJ HOMOLOG SUBFAMILY C MEMBER 17"/>
    <property type="match status" value="1"/>
</dbReference>
<dbReference type="InterPro" id="IPR036869">
    <property type="entry name" value="J_dom_sf"/>
</dbReference>
<dbReference type="AlphaFoldDB" id="A0A9P4JYY2"/>
<dbReference type="Gene3D" id="1.10.287.110">
    <property type="entry name" value="DnaJ domain"/>
    <property type="match status" value="1"/>
</dbReference>
<sequence>MSESNKDLEEIAKTTNEDFYELLGVQFESIESEIKRAYRKVSLKYHPDKNPGDQAAVDKFILSGIARDILLSPTLKAEYDKQRLREKEKRLQDELLDSKRRKMKEDLEARERGAVGVKRKRQEEMSEAERREQEIQRLAEDGKRRRKEEQDRRDRMKEEEEASFMEPSPEADGKPQPGQTAEIDRTIKVRFPREGEMVGWDKEKLSQMFSTYGKVDSVVIGKDKKVRPSGEKHRKVFASVFIVYTRLDHAHAAVTDGKTDFPALESVAWAGKEPEIKSPMNGEFSAPSTPRTPKTPNKAFRASFNASLNKGFGSTPGTPSFSFSPSTPSLEEVTMMRLKQAEKKRLEEQIRKQEASEEAAA</sequence>
<reference evidence="9" key="1">
    <citation type="journal article" date="2020" name="Stud. Mycol.">
        <title>101 Dothideomycetes genomes: A test case for predicting lifestyles and emergence of pathogens.</title>
        <authorList>
            <person name="Haridas S."/>
            <person name="Albert R."/>
            <person name="Binder M."/>
            <person name="Bloem J."/>
            <person name="LaButti K."/>
            <person name="Salamov A."/>
            <person name="Andreopoulos B."/>
            <person name="Baker S."/>
            <person name="Barry K."/>
            <person name="Bills G."/>
            <person name="Bluhm B."/>
            <person name="Cannon C."/>
            <person name="Castanera R."/>
            <person name="Culley D."/>
            <person name="Daum C."/>
            <person name="Ezra D."/>
            <person name="Gonzalez J."/>
            <person name="Henrissat B."/>
            <person name="Kuo A."/>
            <person name="Liang C."/>
            <person name="Lipzen A."/>
            <person name="Lutzoni F."/>
            <person name="Magnuson J."/>
            <person name="Mondo S."/>
            <person name="Nolan M."/>
            <person name="Ohm R."/>
            <person name="Pangilinan J."/>
            <person name="Park H.-J."/>
            <person name="Ramirez L."/>
            <person name="Alfaro M."/>
            <person name="Sun H."/>
            <person name="Tritt A."/>
            <person name="Yoshinaga Y."/>
            <person name="Zwiers L.-H."/>
            <person name="Turgeon B."/>
            <person name="Goodwin S."/>
            <person name="Spatafora J."/>
            <person name="Crous P."/>
            <person name="Grigoriev I."/>
        </authorList>
    </citation>
    <scope>NUCLEOTIDE SEQUENCE [LARGE SCALE GENOMIC DNA]</scope>
    <source>
        <strain evidence="9">CBS 304.66</strain>
    </source>
</reference>
<feature type="compositionally biased region" description="Basic and acidic residues" evidence="6">
    <location>
        <begin position="121"/>
        <end position="158"/>
    </location>
</feature>
<evidence type="ECO:0000313" key="9">
    <source>
        <dbReference type="Proteomes" id="UP000800093"/>
    </source>
</evidence>
<dbReference type="SUPFAM" id="SSF54928">
    <property type="entry name" value="RNA-binding domain, RBD"/>
    <property type="match status" value="1"/>
</dbReference>
<dbReference type="InterPro" id="IPR052094">
    <property type="entry name" value="Pre-mRNA-splicing_ERAD"/>
</dbReference>
<evidence type="ECO:0000256" key="3">
    <source>
        <dbReference type="ARBA" id="ARBA00022490"/>
    </source>
</evidence>
<dbReference type="Pfam" id="PF00226">
    <property type="entry name" value="DnaJ"/>
    <property type="match status" value="1"/>
</dbReference>
<accession>A0A9P4JYY2</accession>
<evidence type="ECO:0000256" key="4">
    <source>
        <dbReference type="ARBA" id="ARBA00023186"/>
    </source>
</evidence>
<dbReference type="SMART" id="SM00271">
    <property type="entry name" value="DnaJ"/>
    <property type="match status" value="1"/>
</dbReference>
<evidence type="ECO:0000256" key="6">
    <source>
        <dbReference type="SAM" id="MobiDB-lite"/>
    </source>
</evidence>
<feature type="domain" description="J" evidence="7">
    <location>
        <begin position="18"/>
        <end position="83"/>
    </location>
</feature>
<keyword evidence="5" id="KW-0539">Nucleus</keyword>
<dbReference type="OrthoDB" id="376357at2759"/>
<gene>
    <name evidence="8" type="ORF">CC78DRAFT_537904</name>
</gene>
<dbReference type="InterPro" id="IPR035979">
    <property type="entry name" value="RBD_domain_sf"/>
</dbReference>
<keyword evidence="3" id="KW-0963">Cytoplasm</keyword>
<protein>
    <submittedName>
        <fullName evidence="8">DnaJ-domain-containing protein</fullName>
    </submittedName>
</protein>
<dbReference type="EMBL" id="ML986773">
    <property type="protein sequence ID" value="KAF2258272.1"/>
    <property type="molecule type" value="Genomic_DNA"/>
</dbReference>
<evidence type="ECO:0000256" key="2">
    <source>
        <dbReference type="ARBA" id="ARBA00004496"/>
    </source>
</evidence>
<feature type="compositionally biased region" description="Low complexity" evidence="6">
    <location>
        <begin position="311"/>
        <end position="329"/>
    </location>
</feature>
<dbReference type="GO" id="GO:0005737">
    <property type="term" value="C:cytoplasm"/>
    <property type="evidence" value="ECO:0007669"/>
    <property type="project" value="UniProtKB-SubCell"/>
</dbReference>
<dbReference type="GO" id="GO:0003676">
    <property type="term" value="F:nucleic acid binding"/>
    <property type="evidence" value="ECO:0007669"/>
    <property type="project" value="InterPro"/>
</dbReference>
<evidence type="ECO:0000313" key="8">
    <source>
        <dbReference type="EMBL" id="KAF2258272.1"/>
    </source>
</evidence>
<feature type="compositionally biased region" description="Polar residues" evidence="6">
    <location>
        <begin position="286"/>
        <end position="295"/>
    </location>
</feature>
<dbReference type="GO" id="GO:0005681">
    <property type="term" value="C:spliceosomal complex"/>
    <property type="evidence" value="ECO:0007669"/>
    <property type="project" value="TreeGrafter"/>
</dbReference>
<feature type="region of interest" description="Disordered" evidence="6">
    <location>
        <begin position="275"/>
        <end position="329"/>
    </location>
</feature>
<dbReference type="InterPro" id="IPR012677">
    <property type="entry name" value="Nucleotide-bd_a/b_plait_sf"/>
</dbReference>
<comment type="caution">
    <text evidence="8">The sequence shown here is derived from an EMBL/GenBank/DDBJ whole genome shotgun (WGS) entry which is preliminary data.</text>
</comment>
<organism evidence="8 9">
    <name type="scientific">Lojkania enalia</name>
    <dbReference type="NCBI Taxonomy" id="147567"/>
    <lineage>
        <taxon>Eukaryota</taxon>
        <taxon>Fungi</taxon>
        <taxon>Dikarya</taxon>
        <taxon>Ascomycota</taxon>
        <taxon>Pezizomycotina</taxon>
        <taxon>Dothideomycetes</taxon>
        <taxon>Pleosporomycetidae</taxon>
        <taxon>Pleosporales</taxon>
        <taxon>Pleosporales incertae sedis</taxon>
        <taxon>Lojkania</taxon>
    </lineage>
</organism>
<feature type="region of interest" description="Disordered" evidence="6">
    <location>
        <begin position="107"/>
        <end position="184"/>
    </location>
</feature>
<name>A0A9P4JYY2_9PLEO</name>
<dbReference type="CDD" id="cd06257">
    <property type="entry name" value="DnaJ"/>
    <property type="match status" value="1"/>
</dbReference>
<dbReference type="Proteomes" id="UP000800093">
    <property type="component" value="Unassembled WGS sequence"/>
</dbReference>
<dbReference type="GO" id="GO:0000390">
    <property type="term" value="P:spliceosomal complex disassembly"/>
    <property type="evidence" value="ECO:0007669"/>
    <property type="project" value="TreeGrafter"/>
</dbReference>
<dbReference type="PRINTS" id="PR00625">
    <property type="entry name" value="JDOMAIN"/>
</dbReference>
<evidence type="ECO:0000256" key="5">
    <source>
        <dbReference type="ARBA" id="ARBA00023242"/>
    </source>
</evidence>
<evidence type="ECO:0000259" key="7">
    <source>
        <dbReference type="PROSITE" id="PS50076"/>
    </source>
</evidence>
<comment type="subcellular location">
    <subcellularLocation>
        <location evidence="2">Cytoplasm</location>
    </subcellularLocation>
    <subcellularLocation>
        <location evidence="1">Nucleus</location>
    </subcellularLocation>
</comment>